<comment type="caution">
    <text evidence="1">The sequence shown here is derived from an EMBL/GenBank/DDBJ whole genome shotgun (WGS) entry which is preliminary data.</text>
</comment>
<gene>
    <name evidence="1" type="ORF">CDAR_531691</name>
</gene>
<reference evidence="1 2" key="1">
    <citation type="submission" date="2021-06" db="EMBL/GenBank/DDBJ databases">
        <title>Caerostris darwini draft genome.</title>
        <authorList>
            <person name="Kono N."/>
            <person name="Arakawa K."/>
        </authorList>
    </citation>
    <scope>NUCLEOTIDE SEQUENCE [LARGE SCALE GENOMIC DNA]</scope>
</reference>
<name>A0AAV4QFD0_9ARAC</name>
<dbReference type="Proteomes" id="UP001054837">
    <property type="component" value="Unassembled WGS sequence"/>
</dbReference>
<proteinExistence type="predicted"/>
<evidence type="ECO:0000313" key="2">
    <source>
        <dbReference type="Proteomes" id="UP001054837"/>
    </source>
</evidence>
<dbReference type="EMBL" id="BPLQ01004279">
    <property type="protein sequence ID" value="GIY06972.1"/>
    <property type="molecule type" value="Genomic_DNA"/>
</dbReference>
<evidence type="ECO:0000313" key="1">
    <source>
        <dbReference type="EMBL" id="GIY06972.1"/>
    </source>
</evidence>
<dbReference type="AlphaFoldDB" id="A0AAV4QFD0"/>
<protein>
    <submittedName>
        <fullName evidence="1">Uncharacterized protein</fullName>
    </submittedName>
</protein>
<organism evidence="1 2">
    <name type="scientific">Caerostris darwini</name>
    <dbReference type="NCBI Taxonomy" id="1538125"/>
    <lineage>
        <taxon>Eukaryota</taxon>
        <taxon>Metazoa</taxon>
        <taxon>Ecdysozoa</taxon>
        <taxon>Arthropoda</taxon>
        <taxon>Chelicerata</taxon>
        <taxon>Arachnida</taxon>
        <taxon>Araneae</taxon>
        <taxon>Araneomorphae</taxon>
        <taxon>Entelegynae</taxon>
        <taxon>Araneoidea</taxon>
        <taxon>Araneidae</taxon>
        <taxon>Caerostris</taxon>
    </lineage>
</organism>
<accession>A0AAV4QFD0</accession>
<keyword evidence="2" id="KW-1185">Reference proteome</keyword>
<sequence length="93" mass="10690">MASNCVICSGALVKLNPRETERLRAVRETASNWMEADGSLRELSGRRGEVLIMLSPRLIHYPVLVREDCLVGQRQNDVVRLVALFRYLYVTKW</sequence>